<dbReference type="GO" id="GO:0004621">
    <property type="term" value="F:glycosylphosphatidylinositol phospholipase D activity"/>
    <property type="evidence" value="ECO:0007669"/>
    <property type="project" value="UniProtKB-EC"/>
</dbReference>
<feature type="signal peptide" evidence="13">
    <location>
        <begin position="1"/>
        <end position="26"/>
    </location>
</feature>
<feature type="domain" description="Phospholipase C/D" evidence="14">
    <location>
        <begin position="31"/>
        <end position="180"/>
    </location>
</feature>
<keyword evidence="5" id="KW-0964">Secreted</keyword>
<dbReference type="OMA" id="CGMTTHN"/>
<evidence type="ECO:0000256" key="1">
    <source>
        <dbReference type="ARBA" id="ARBA00004613"/>
    </source>
</evidence>
<evidence type="ECO:0000256" key="4">
    <source>
        <dbReference type="ARBA" id="ARBA00015988"/>
    </source>
</evidence>
<keyword evidence="7" id="KW-0677">Repeat</keyword>
<dbReference type="PRINTS" id="PR00718">
    <property type="entry name" value="PHPHLIPASED"/>
</dbReference>
<evidence type="ECO:0000256" key="12">
    <source>
        <dbReference type="PROSITE-ProRule" id="PRU00803"/>
    </source>
</evidence>
<dbReference type="AlphaFoldDB" id="A0A1S3IP56"/>
<dbReference type="Proteomes" id="UP000085678">
    <property type="component" value="Unplaced"/>
</dbReference>
<accession>A0A1S3IP56</accession>
<proteinExistence type="inferred from homology"/>
<dbReference type="InterPro" id="IPR001028">
    <property type="entry name" value="Gprt_PLipase_D"/>
</dbReference>
<dbReference type="InterPro" id="IPR028994">
    <property type="entry name" value="Integrin_alpha_N"/>
</dbReference>
<evidence type="ECO:0000256" key="10">
    <source>
        <dbReference type="ARBA" id="ARBA00029753"/>
    </source>
</evidence>
<keyword evidence="9" id="KW-0325">Glycoprotein</keyword>
<dbReference type="InterPro" id="IPR029002">
    <property type="entry name" value="PLPC/GPLD1"/>
</dbReference>
<comment type="similarity">
    <text evidence="2">Belongs to the GPLD1 family.</text>
</comment>
<evidence type="ECO:0000256" key="2">
    <source>
        <dbReference type="ARBA" id="ARBA00008652"/>
    </source>
</evidence>
<keyword evidence="15" id="KW-1185">Reference proteome</keyword>
<evidence type="ECO:0000256" key="6">
    <source>
        <dbReference type="ARBA" id="ARBA00022729"/>
    </source>
</evidence>
<dbReference type="SMART" id="SM00191">
    <property type="entry name" value="Int_alpha"/>
    <property type="match status" value="5"/>
</dbReference>
<protein>
    <recommendedName>
        <fullName evidence="4">Phosphatidylinositol-glycan-specific phospholipase D</fullName>
        <ecNumber evidence="3">3.1.4.50</ecNumber>
    </recommendedName>
    <alternativeName>
        <fullName evidence="10">Glycosyl-phosphatidylinositol-specific phospholipase D</fullName>
    </alternativeName>
</protein>
<evidence type="ECO:0000256" key="5">
    <source>
        <dbReference type="ARBA" id="ARBA00022525"/>
    </source>
</evidence>
<dbReference type="SUPFAM" id="SSF69318">
    <property type="entry name" value="Integrin alpha N-terminal domain"/>
    <property type="match status" value="1"/>
</dbReference>
<evidence type="ECO:0000256" key="8">
    <source>
        <dbReference type="ARBA" id="ARBA00022801"/>
    </source>
</evidence>
<dbReference type="STRING" id="7574.A0A1S3IP56"/>
<evidence type="ECO:0000259" key="14">
    <source>
        <dbReference type="Pfam" id="PF00882"/>
    </source>
</evidence>
<evidence type="ECO:0000256" key="13">
    <source>
        <dbReference type="SAM" id="SignalP"/>
    </source>
</evidence>
<dbReference type="RefSeq" id="XP_013399324.1">
    <property type="nucleotide sequence ID" value="XM_013543870.2"/>
</dbReference>
<evidence type="ECO:0000256" key="3">
    <source>
        <dbReference type="ARBA" id="ARBA00012284"/>
    </source>
</evidence>
<dbReference type="GO" id="GO:0005615">
    <property type="term" value="C:extracellular space"/>
    <property type="evidence" value="ECO:0007669"/>
    <property type="project" value="TreeGrafter"/>
</dbReference>
<dbReference type="InterPro" id="IPR013519">
    <property type="entry name" value="Int_alpha_beta-p"/>
</dbReference>
<sequence length="836" mass="92705">MKCSVYMLMVTECIFVLLLCSSLIHSCGLTTHTEIAHRALEYFNGKTKRGDYKTMMVKHQDAFQAGNPYPDTFFDSLCFKGRYHDISEDTHWAPFLNVTINYIRQKYPYPWDQDTEKLIVFMLGFVSHQIADITWHSLGIDQGFLETMGKIDFHGSYGDAHNVGDFGGDILNLFEIKLQYIHSLENWYVPTFDLQNIYKIYYGDGRMTADTILECSVLMFLARAGEKLAVSKLFPTYAEKSPFMLSMLNDFFLGGIDDMAAWTDNLWHTTLYMLENGTESCQIPKNPLYINCGNTSKSFLDKRKVKNGFFSKPLMHGLSPKDVLVRKSKRGAYLTLGMELKKRLRLATRKISDSTIRAQPKQVQPKAVYRVNSTYARLGWSLLNGDVNHDGYEDLIMGSPGYSVEGNYQAGRVYIVLGGPNGLPKKDLDLNKEANITIECPALCGRHSRFGSALAVVDLNADGINDLAVSAPSDLTDSLKYSGSVHVYYGPLKVGIVLQDPSANYSCQETYCNFGWTLSGGDVNSDGFADLVIGSPFAPGGGEQRGKVTVILAKKGKIDSGKFDWVQNGEQDYSWFGYSVAVKKTSLAGNWLMIGAPTFRKCALANCSFNAKDKQSVGKLYIYVLPTYKLTYSFIGSEEHAKLGSSFSVGAPFEKYTDMLAIGIPDIDVQGSVVGYSVPFHQAGGVLVYNVSNLLRDYKRLVTSFSGDRRFDRFGVTVKFADLNGDGLDDFLLSAPLRTDDITEELEGAEQGTVYVYLDNFPIGNTTMNDCKDSRVIPCPGEKAYGQLIFGEDQARFGKDLAVVAVTAQKREIAVSAIHSSSTARLGGAVAIYTLQ</sequence>
<dbReference type="InParanoid" id="A0A1S3IP56"/>
<dbReference type="KEGG" id="lak:106165615"/>
<dbReference type="PROSITE" id="PS51470">
    <property type="entry name" value="FG_GAP"/>
    <property type="match status" value="4"/>
</dbReference>
<dbReference type="InterPro" id="IPR013517">
    <property type="entry name" value="FG-GAP"/>
</dbReference>
<feature type="repeat" description="FG-GAP" evidence="12">
    <location>
        <begin position="364"/>
        <end position="425"/>
    </location>
</feature>
<feature type="repeat" description="FG-GAP" evidence="12">
    <location>
        <begin position="500"/>
        <end position="560"/>
    </location>
</feature>
<evidence type="ECO:0000256" key="9">
    <source>
        <dbReference type="ARBA" id="ARBA00023180"/>
    </source>
</evidence>
<dbReference type="PANTHER" id="PTHR23221:SF7">
    <property type="entry name" value="PHOSPHATIDYLINOSITOL-GLYCAN-SPECIFIC PHOSPHOLIPASE D"/>
    <property type="match status" value="1"/>
</dbReference>
<dbReference type="GeneID" id="106165615"/>
<keyword evidence="6 13" id="KW-0732">Signal</keyword>
<dbReference type="Pfam" id="PF01839">
    <property type="entry name" value="FG-GAP"/>
    <property type="match status" value="4"/>
</dbReference>
<dbReference type="EC" id="3.1.4.50" evidence="3"/>
<evidence type="ECO:0000313" key="16">
    <source>
        <dbReference type="RefSeq" id="XP_013399324.1"/>
    </source>
</evidence>
<feature type="chain" id="PRO_5010280835" description="Phosphatidylinositol-glycan-specific phospholipase D" evidence="13">
    <location>
        <begin position="27"/>
        <end position="836"/>
    </location>
</feature>
<organism evidence="15 16">
    <name type="scientific">Lingula anatina</name>
    <name type="common">Brachiopod</name>
    <name type="synonym">Lingula unguis</name>
    <dbReference type="NCBI Taxonomy" id="7574"/>
    <lineage>
        <taxon>Eukaryota</taxon>
        <taxon>Metazoa</taxon>
        <taxon>Spiralia</taxon>
        <taxon>Lophotrochozoa</taxon>
        <taxon>Brachiopoda</taxon>
        <taxon>Linguliformea</taxon>
        <taxon>Lingulata</taxon>
        <taxon>Lingulida</taxon>
        <taxon>Linguloidea</taxon>
        <taxon>Lingulidae</taxon>
        <taxon>Lingula</taxon>
    </lineage>
</organism>
<evidence type="ECO:0000256" key="11">
    <source>
        <dbReference type="ARBA" id="ARBA00093237"/>
    </source>
</evidence>
<dbReference type="Gene3D" id="2.130.10.130">
    <property type="entry name" value="Integrin alpha, N-terminal"/>
    <property type="match status" value="3"/>
</dbReference>
<dbReference type="OrthoDB" id="5317514at2759"/>
<comment type="subcellular location">
    <subcellularLocation>
        <location evidence="1">Secreted</location>
    </subcellularLocation>
</comment>
<dbReference type="Pfam" id="PF00882">
    <property type="entry name" value="Zn_dep_PLPC"/>
    <property type="match status" value="1"/>
</dbReference>
<feature type="repeat" description="FG-GAP" evidence="12">
    <location>
        <begin position="700"/>
        <end position="766"/>
    </location>
</feature>
<keyword evidence="8" id="KW-0378">Hydrolase</keyword>
<evidence type="ECO:0000313" key="15">
    <source>
        <dbReference type="Proteomes" id="UP000085678"/>
    </source>
</evidence>
<comment type="catalytic activity">
    <reaction evidence="11">
        <text>a 6-(alpha-D-glucosaminyl)-1-(1,2-diacyl-sn-glycero-3-phospho)-1D-myo-inositol + H2O = 6-(alpha-D-glucosaminyl)-1D-myo-inositol + a 1,2-diacyl-sn-glycero-3-phosphate + H(+)</text>
        <dbReference type="Rhea" id="RHEA:10832"/>
        <dbReference type="ChEBI" id="CHEBI:15377"/>
        <dbReference type="ChEBI" id="CHEBI:15378"/>
        <dbReference type="ChEBI" id="CHEBI:57997"/>
        <dbReference type="ChEBI" id="CHEBI:58608"/>
        <dbReference type="ChEBI" id="CHEBI:58700"/>
        <dbReference type="EC" id="3.1.4.50"/>
    </reaction>
</comment>
<feature type="repeat" description="FG-GAP" evidence="12">
    <location>
        <begin position="436"/>
        <end position="495"/>
    </location>
</feature>
<name>A0A1S3IP56_LINAN</name>
<gene>
    <name evidence="16" type="primary">LOC106165615</name>
</gene>
<dbReference type="PANTHER" id="PTHR23221">
    <property type="entry name" value="GLYCOSYLPHOSPHATIDYLINOSITOL PHOSPHOLIPASE D"/>
    <property type="match status" value="1"/>
</dbReference>
<reference evidence="16" key="1">
    <citation type="submission" date="2025-08" db="UniProtKB">
        <authorList>
            <consortium name="RefSeq"/>
        </authorList>
    </citation>
    <scope>IDENTIFICATION</scope>
    <source>
        <tissue evidence="16">Gonads</tissue>
    </source>
</reference>
<evidence type="ECO:0000256" key="7">
    <source>
        <dbReference type="ARBA" id="ARBA00022737"/>
    </source>
</evidence>
<dbReference type="GO" id="GO:0031012">
    <property type="term" value="C:extracellular matrix"/>
    <property type="evidence" value="ECO:0007669"/>
    <property type="project" value="TreeGrafter"/>
</dbReference>